<dbReference type="EMBL" id="JAPFFI010000024">
    <property type="protein sequence ID" value="KAJ6312614.1"/>
    <property type="molecule type" value="Genomic_DNA"/>
</dbReference>
<feature type="transmembrane region" description="Helical" evidence="1">
    <location>
        <begin position="98"/>
        <end position="121"/>
    </location>
</feature>
<evidence type="ECO:0000256" key="1">
    <source>
        <dbReference type="SAM" id="Phobius"/>
    </source>
</evidence>
<evidence type="ECO:0000313" key="2">
    <source>
        <dbReference type="EMBL" id="KAJ6312614.1"/>
    </source>
</evidence>
<keyword evidence="1" id="KW-1133">Transmembrane helix</keyword>
<keyword evidence="1" id="KW-0472">Membrane</keyword>
<name>A0ABQ8ZWG8_9ROSI</name>
<gene>
    <name evidence="2" type="ORF">OIU77_014184</name>
</gene>
<feature type="transmembrane region" description="Helical" evidence="1">
    <location>
        <begin position="69"/>
        <end position="92"/>
    </location>
</feature>
<proteinExistence type="predicted"/>
<sequence length="125" mass="14294">MIRSGNRRESVNYGGGYKGSGGWSWWHQGSRGVLFVNMGKTDGKRTYKQGFAIALSRVSSLVKGRIGRVHYCIAGEWRVAVRFTLTLGVFYFSSYSLFYLMLCVYYDFAFCCLFCVNLCFIRHGM</sequence>
<keyword evidence="1" id="KW-0812">Transmembrane</keyword>
<protein>
    <submittedName>
        <fullName evidence="2">Uncharacterized protein</fullName>
    </submittedName>
</protein>
<dbReference type="Proteomes" id="UP001141253">
    <property type="component" value="Chromosome 10"/>
</dbReference>
<accession>A0ABQ8ZWG8</accession>
<reference evidence="2" key="1">
    <citation type="submission" date="2022-10" db="EMBL/GenBank/DDBJ databases">
        <authorList>
            <person name="Hyden B.L."/>
            <person name="Feng K."/>
            <person name="Yates T."/>
            <person name="Jawdy S."/>
            <person name="Smart L.B."/>
            <person name="Muchero W."/>
        </authorList>
    </citation>
    <scope>NUCLEOTIDE SEQUENCE</scope>
    <source>
        <tissue evidence="2">Shoot tip</tissue>
    </source>
</reference>
<comment type="caution">
    <text evidence="2">The sequence shown here is derived from an EMBL/GenBank/DDBJ whole genome shotgun (WGS) entry which is preliminary data.</text>
</comment>
<keyword evidence="3" id="KW-1185">Reference proteome</keyword>
<organism evidence="2 3">
    <name type="scientific">Salix suchowensis</name>
    <dbReference type="NCBI Taxonomy" id="1278906"/>
    <lineage>
        <taxon>Eukaryota</taxon>
        <taxon>Viridiplantae</taxon>
        <taxon>Streptophyta</taxon>
        <taxon>Embryophyta</taxon>
        <taxon>Tracheophyta</taxon>
        <taxon>Spermatophyta</taxon>
        <taxon>Magnoliopsida</taxon>
        <taxon>eudicotyledons</taxon>
        <taxon>Gunneridae</taxon>
        <taxon>Pentapetalae</taxon>
        <taxon>rosids</taxon>
        <taxon>fabids</taxon>
        <taxon>Malpighiales</taxon>
        <taxon>Salicaceae</taxon>
        <taxon>Saliceae</taxon>
        <taxon>Salix</taxon>
    </lineage>
</organism>
<reference evidence="2" key="2">
    <citation type="journal article" date="2023" name="Int. J. Mol. Sci.">
        <title>De Novo Assembly and Annotation of 11 Diverse Shrub Willow (Salix) Genomes Reveals Novel Gene Organization in Sex-Linked Regions.</title>
        <authorList>
            <person name="Hyden B."/>
            <person name="Feng K."/>
            <person name="Yates T.B."/>
            <person name="Jawdy S."/>
            <person name="Cereghino C."/>
            <person name="Smart L.B."/>
            <person name="Muchero W."/>
        </authorList>
    </citation>
    <scope>NUCLEOTIDE SEQUENCE</scope>
    <source>
        <tissue evidence="2">Shoot tip</tissue>
    </source>
</reference>
<evidence type="ECO:0000313" key="3">
    <source>
        <dbReference type="Proteomes" id="UP001141253"/>
    </source>
</evidence>